<organism evidence="2 3">
    <name type="scientific">Punica granatum</name>
    <name type="common">Pomegranate</name>
    <dbReference type="NCBI Taxonomy" id="22663"/>
    <lineage>
        <taxon>Eukaryota</taxon>
        <taxon>Viridiplantae</taxon>
        <taxon>Streptophyta</taxon>
        <taxon>Embryophyta</taxon>
        <taxon>Tracheophyta</taxon>
        <taxon>Spermatophyta</taxon>
        <taxon>Magnoliopsida</taxon>
        <taxon>eudicotyledons</taxon>
        <taxon>Gunneridae</taxon>
        <taxon>Pentapetalae</taxon>
        <taxon>rosids</taxon>
        <taxon>malvids</taxon>
        <taxon>Myrtales</taxon>
        <taxon>Lythraceae</taxon>
        <taxon>Punica</taxon>
    </lineage>
</organism>
<proteinExistence type="predicted"/>
<dbReference type="AlphaFoldDB" id="A0A2I0KZC5"/>
<feature type="region of interest" description="Disordered" evidence="1">
    <location>
        <begin position="27"/>
        <end position="60"/>
    </location>
</feature>
<name>A0A2I0KZC5_PUNGR</name>
<dbReference type="Proteomes" id="UP000233551">
    <property type="component" value="Unassembled WGS sequence"/>
</dbReference>
<accession>A0A2I0KZC5</accession>
<dbReference type="EMBL" id="PGOL01000250">
    <property type="protein sequence ID" value="PKI73827.1"/>
    <property type="molecule type" value="Genomic_DNA"/>
</dbReference>
<reference evidence="2 3" key="1">
    <citation type="submission" date="2017-11" db="EMBL/GenBank/DDBJ databases">
        <title>De-novo sequencing of pomegranate (Punica granatum L.) genome.</title>
        <authorList>
            <person name="Akparov Z."/>
            <person name="Amiraslanov A."/>
            <person name="Hajiyeva S."/>
            <person name="Abbasov M."/>
            <person name="Kaur K."/>
            <person name="Hamwieh A."/>
            <person name="Solovyev V."/>
            <person name="Salamov A."/>
            <person name="Braich B."/>
            <person name="Kosarev P."/>
            <person name="Mahmoud A."/>
            <person name="Hajiyev E."/>
            <person name="Babayeva S."/>
            <person name="Izzatullayeva V."/>
            <person name="Mammadov A."/>
            <person name="Mammadov A."/>
            <person name="Sharifova S."/>
            <person name="Ojaghi J."/>
            <person name="Eynullazada K."/>
            <person name="Bayramov B."/>
            <person name="Abdulazimova A."/>
            <person name="Shahmuradov I."/>
        </authorList>
    </citation>
    <scope>NUCLEOTIDE SEQUENCE [LARGE SCALE GENOMIC DNA]</scope>
    <source>
        <strain evidence="3">cv. AG2017</strain>
        <tissue evidence="2">Leaf</tissue>
    </source>
</reference>
<gene>
    <name evidence="2" type="ORF">CRG98_005811</name>
</gene>
<keyword evidence="3" id="KW-1185">Reference proteome</keyword>
<evidence type="ECO:0000313" key="2">
    <source>
        <dbReference type="EMBL" id="PKI73827.1"/>
    </source>
</evidence>
<comment type="caution">
    <text evidence="2">The sequence shown here is derived from an EMBL/GenBank/DDBJ whole genome shotgun (WGS) entry which is preliminary data.</text>
</comment>
<protein>
    <submittedName>
        <fullName evidence="2">Uncharacterized protein</fullName>
    </submittedName>
</protein>
<evidence type="ECO:0000256" key="1">
    <source>
        <dbReference type="SAM" id="MobiDB-lite"/>
    </source>
</evidence>
<feature type="compositionally biased region" description="Pro residues" evidence="1">
    <location>
        <begin position="38"/>
        <end position="47"/>
    </location>
</feature>
<sequence length="60" mass="6349">MKGGTMSQPPPLTDEVDRDLACWGRWLEDEGRNGGAPLQPPPPPPMRPTETLPVGSVVGG</sequence>
<evidence type="ECO:0000313" key="3">
    <source>
        <dbReference type="Proteomes" id="UP000233551"/>
    </source>
</evidence>